<evidence type="ECO:0000313" key="2">
    <source>
        <dbReference type="Proteomes" id="UP000051660"/>
    </source>
</evidence>
<gene>
    <name evidence="1" type="ORF">CQ14_08710</name>
</gene>
<sequence>MEQGTVAVSDRLTSALLAALNESTEIKESDWLKLEMALRGQSDRDDNQQGSELKTTPENRFAATVCSGMAKIRANV</sequence>
<dbReference type="AlphaFoldDB" id="A0A0R3N6A2"/>
<dbReference type="EMBL" id="LLYB01000034">
    <property type="protein sequence ID" value="KRR27906.1"/>
    <property type="molecule type" value="Genomic_DNA"/>
</dbReference>
<proteinExistence type="predicted"/>
<evidence type="ECO:0000313" key="1">
    <source>
        <dbReference type="EMBL" id="KRR27906.1"/>
    </source>
</evidence>
<dbReference type="OrthoDB" id="8241723at2"/>
<protein>
    <submittedName>
        <fullName evidence="1">Uncharacterized protein</fullName>
    </submittedName>
</protein>
<organism evidence="1 2">
    <name type="scientific">Bradyrhizobium lablabi</name>
    <dbReference type="NCBI Taxonomy" id="722472"/>
    <lineage>
        <taxon>Bacteria</taxon>
        <taxon>Pseudomonadati</taxon>
        <taxon>Pseudomonadota</taxon>
        <taxon>Alphaproteobacteria</taxon>
        <taxon>Hyphomicrobiales</taxon>
        <taxon>Nitrobacteraceae</taxon>
        <taxon>Bradyrhizobium</taxon>
    </lineage>
</organism>
<comment type="caution">
    <text evidence="1">The sequence shown here is derived from an EMBL/GenBank/DDBJ whole genome shotgun (WGS) entry which is preliminary data.</text>
</comment>
<reference evidence="1 2" key="1">
    <citation type="submission" date="2014-03" db="EMBL/GenBank/DDBJ databases">
        <title>Bradyrhizobium valentinum sp. nov., isolated from effective nodules of Lupinus mariae-josephae, a lupine endemic of basic-lime soils in Eastern Spain.</title>
        <authorList>
            <person name="Duran D."/>
            <person name="Rey L."/>
            <person name="Navarro A."/>
            <person name="Busquets A."/>
            <person name="Imperial J."/>
            <person name="Ruiz-Argueso T."/>
        </authorList>
    </citation>
    <scope>NUCLEOTIDE SEQUENCE [LARGE SCALE GENOMIC DNA]</scope>
    <source>
        <strain evidence="1 2">CCBAU 23086</strain>
    </source>
</reference>
<dbReference type="Proteomes" id="UP000051660">
    <property type="component" value="Unassembled WGS sequence"/>
</dbReference>
<name>A0A0R3N6A2_9BRAD</name>
<dbReference type="RefSeq" id="WP_156434627.1">
    <property type="nucleotide sequence ID" value="NZ_LLYB01000034.1"/>
</dbReference>
<accession>A0A0R3N6A2</accession>